<name>A0A923KN97_9BURK</name>
<dbReference type="SUPFAM" id="SSF55785">
    <property type="entry name" value="PYP-like sensor domain (PAS domain)"/>
    <property type="match status" value="1"/>
</dbReference>
<dbReference type="GO" id="GO:0016020">
    <property type="term" value="C:membrane"/>
    <property type="evidence" value="ECO:0007669"/>
    <property type="project" value="InterPro"/>
</dbReference>
<dbReference type="NCBIfam" id="TIGR00254">
    <property type="entry name" value="GGDEF"/>
    <property type="match status" value="1"/>
</dbReference>
<feature type="domain" description="PAS" evidence="2">
    <location>
        <begin position="245"/>
        <end position="286"/>
    </location>
</feature>
<keyword evidence="1" id="KW-0812">Transmembrane</keyword>
<keyword evidence="6" id="KW-1185">Reference proteome</keyword>
<evidence type="ECO:0000256" key="1">
    <source>
        <dbReference type="SAM" id="Phobius"/>
    </source>
</evidence>
<dbReference type="InterPro" id="IPR003660">
    <property type="entry name" value="HAMP_dom"/>
</dbReference>
<dbReference type="SMART" id="SM00267">
    <property type="entry name" value="GGDEF"/>
    <property type="match status" value="1"/>
</dbReference>
<evidence type="ECO:0000313" key="6">
    <source>
        <dbReference type="Proteomes" id="UP000634011"/>
    </source>
</evidence>
<dbReference type="PROSITE" id="PS50112">
    <property type="entry name" value="PAS"/>
    <property type="match status" value="1"/>
</dbReference>
<feature type="transmembrane region" description="Helical" evidence="1">
    <location>
        <begin position="16"/>
        <end position="36"/>
    </location>
</feature>
<accession>A0A923KN97</accession>
<dbReference type="PROSITE" id="PS50885">
    <property type="entry name" value="HAMP"/>
    <property type="match status" value="1"/>
</dbReference>
<dbReference type="PANTHER" id="PTHR44757:SF2">
    <property type="entry name" value="BIOFILM ARCHITECTURE MAINTENANCE PROTEIN MBAA"/>
    <property type="match status" value="1"/>
</dbReference>
<feature type="domain" description="GGDEF" evidence="4">
    <location>
        <begin position="397"/>
        <end position="531"/>
    </location>
</feature>
<dbReference type="GO" id="GO:0003824">
    <property type="term" value="F:catalytic activity"/>
    <property type="evidence" value="ECO:0007669"/>
    <property type="project" value="UniProtKB-ARBA"/>
</dbReference>
<dbReference type="InterPro" id="IPR029787">
    <property type="entry name" value="Nucleotide_cyclase"/>
</dbReference>
<dbReference type="Gene3D" id="6.10.340.10">
    <property type="match status" value="1"/>
</dbReference>
<dbReference type="Pfam" id="PF13188">
    <property type="entry name" value="PAS_8"/>
    <property type="match status" value="1"/>
</dbReference>
<dbReference type="Gene3D" id="3.30.450.20">
    <property type="entry name" value="PAS domain"/>
    <property type="match status" value="1"/>
</dbReference>
<dbReference type="GO" id="GO:0007165">
    <property type="term" value="P:signal transduction"/>
    <property type="evidence" value="ECO:0007669"/>
    <property type="project" value="InterPro"/>
</dbReference>
<feature type="transmembrane region" description="Helical" evidence="1">
    <location>
        <begin position="157"/>
        <end position="181"/>
    </location>
</feature>
<dbReference type="Proteomes" id="UP000634011">
    <property type="component" value="Unassembled WGS sequence"/>
</dbReference>
<dbReference type="Pfam" id="PF00990">
    <property type="entry name" value="GGDEF"/>
    <property type="match status" value="1"/>
</dbReference>
<reference evidence="5" key="1">
    <citation type="submission" date="2020-08" db="EMBL/GenBank/DDBJ databases">
        <title>Novel species isolated from subtropical streams in China.</title>
        <authorList>
            <person name="Lu H."/>
        </authorList>
    </citation>
    <scope>NUCLEOTIDE SEQUENCE</scope>
    <source>
        <strain evidence="5">KACC 12607</strain>
    </source>
</reference>
<dbReference type="InterPro" id="IPR043128">
    <property type="entry name" value="Rev_trsase/Diguanyl_cyclase"/>
</dbReference>
<dbReference type="SUPFAM" id="SSF55073">
    <property type="entry name" value="Nucleotide cyclase"/>
    <property type="match status" value="1"/>
</dbReference>
<dbReference type="PROSITE" id="PS50887">
    <property type="entry name" value="GGDEF"/>
    <property type="match status" value="1"/>
</dbReference>
<dbReference type="InterPro" id="IPR000160">
    <property type="entry name" value="GGDEF_dom"/>
</dbReference>
<gene>
    <name evidence="5" type="ORF">H8K32_05895</name>
</gene>
<keyword evidence="1" id="KW-1133">Transmembrane helix</keyword>
<evidence type="ECO:0000259" key="2">
    <source>
        <dbReference type="PROSITE" id="PS50112"/>
    </source>
</evidence>
<comment type="caution">
    <text evidence="5">The sequence shown here is derived from an EMBL/GenBank/DDBJ whole genome shotgun (WGS) entry which is preliminary data.</text>
</comment>
<keyword evidence="1" id="KW-0472">Membrane</keyword>
<dbReference type="InterPro" id="IPR052155">
    <property type="entry name" value="Biofilm_reg_signaling"/>
</dbReference>
<dbReference type="PANTHER" id="PTHR44757">
    <property type="entry name" value="DIGUANYLATE CYCLASE DGCP"/>
    <property type="match status" value="1"/>
</dbReference>
<dbReference type="InterPro" id="IPR035965">
    <property type="entry name" value="PAS-like_dom_sf"/>
</dbReference>
<organism evidence="5 6">
    <name type="scientific">Undibacterium jejuense</name>
    <dbReference type="NCBI Taxonomy" id="1344949"/>
    <lineage>
        <taxon>Bacteria</taxon>
        <taxon>Pseudomonadati</taxon>
        <taxon>Pseudomonadota</taxon>
        <taxon>Betaproteobacteria</taxon>
        <taxon>Burkholderiales</taxon>
        <taxon>Oxalobacteraceae</taxon>
        <taxon>Undibacterium</taxon>
    </lineage>
</organism>
<proteinExistence type="predicted"/>
<protein>
    <submittedName>
        <fullName evidence="5">Sensor domain-containing diguanylate cyclase</fullName>
    </submittedName>
</protein>
<evidence type="ECO:0000313" key="5">
    <source>
        <dbReference type="EMBL" id="MBC3861628.1"/>
    </source>
</evidence>
<dbReference type="RefSeq" id="WP_186911560.1">
    <property type="nucleotide sequence ID" value="NZ_JACOFV010000004.1"/>
</dbReference>
<dbReference type="NCBIfam" id="TIGR00229">
    <property type="entry name" value="sensory_box"/>
    <property type="match status" value="1"/>
</dbReference>
<sequence length="534" mass="60156">MRELIRTSIVFRSASAVLGMALLVGSIFSLFTYFYLASTEQKHAISNIKELLNSVENTVAVACYLSDTNLSNDVANDLQKNTNIKEVRIFNNKTLLSEVKKDLPNASNNLSRAISKDSDFIQTDIYSPFNKTEQVCHIRVRVNQEAIYDQSTTKARIISAFLFLQTILMASAVAYIVLSIITRPIKTISDRLHNLRPEKGELLPQPEKNKYDELGQLTSDVNRLIADLVGTLEEERELRIQHALGEKKFQTIFDNAETGIFQMNKDAILTSCNPAFLQMLGVEKENSSNALIETMKGQELRLHLMIDTAINEMRVLSDDFYVEVDHRKQKKWIHLVIHATENGELQGLMNDITERKLREENANQLAITDHLTGAYNRLGFEREMARRSKAHINESGSPFFIMLIDLDKFKQVNDQLGHQAGDEVLIQFSNILHKTLRKSDFIARVGGDEFIVLLHDLQKQTIAEEIAKKIISQVAAPIALSAGSWASIGTSIGITFVDRASFVPAEVLAKADIAMYEVKKSGRNDYRMADTTDS</sequence>
<feature type="domain" description="HAMP" evidence="3">
    <location>
        <begin position="179"/>
        <end position="233"/>
    </location>
</feature>
<dbReference type="CDD" id="cd01949">
    <property type="entry name" value="GGDEF"/>
    <property type="match status" value="1"/>
</dbReference>
<dbReference type="AlphaFoldDB" id="A0A923KN97"/>
<dbReference type="Gene3D" id="3.30.70.270">
    <property type="match status" value="1"/>
</dbReference>
<dbReference type="EMBL" id="JACOFV010000004">
    <property type="protein sequence ID" value="MBC3861628.1"/>
    <property type="molecule type" value="Genomic_DNA"/>
</dbReference>
<dbReference type="FunFam" id="3.30.70.270:FF:000001">
    <property type="entry name" value="Diguanylate cyclase domain protein"/>
    <property type="match status" value="1"/>
</dbReference>
<evidence type="ECO:0000259" key="3">
    <source>
        <dbReference type="PROSITE" id="PS50885"/>
    </source>
</evidence>
<dbReference type="InterPro" id="IPR000014">
    <property type="entry name" value="PAS"/>
</dbReference>
<evidence type="ECO:0000259" key="4">
    <source>
        <dbReference type="PROSITE" id="PS50887"/>
    </source>
</evidence>